<keyword evidence="2" id="KW-0217">Developmental protein</keyword>
<evidence type="ECO:0000256" key="7">
    <source>
        <dbReference type="ARBA" id="ARBA00023158"/>
    </source>
</evidence>
<feature type="domain" description="PAZ" evidence="11">
    <location>
        <begin position="328"/>
        <end position="440"/>
    </location>
</feature>
<proteinExistence type="inferred from homology"/>
<evidence type="ECO:0000256" key="8">
    <source>
        <dbReference type="ARBA" id="ARBA00023254"/>
    </source>
</evidence>
<keyword evidence="14" id="KW-1185">Reference proteome</keyword>
<feature type="compositionally biased region" description="Basic and acidic residues" evidence="10">
    <location>
        <begin position="30"/>
        <end position="41"/>
    </location>
</feature>
<dbReference type="GO" id="GO:0030154">
    <property type="term" value="P:cell differentiation"/>
    <property type="evidence" value="ECO:0007669"/>
    <property type="project" value="UniProtKB-KW"/>
</dbReference>
<keyword evidence="5" id="KW-0810">Translation regulation</keyword>
<feature type="compositionally biased region" description="Polar residues" evidence="10">
    <location>
        <begin position="81"/>
        <end position="93"/>
    </location>
</feature>
<dbReference type="CDD" id="cd02845">
    <property type="entry name" value="PAZ_piwi_like"/>
    <property type="match status" value="1"/>
</dbReference>
<keyword evidence="4" id="KW-0221">Differentiation</keyword>
<dbReference type="GO" id="GO:0006417">
    <property type="term" value="P:regulation of translation"/>
    <property type="evidence" value="ECO:0007669"/>
    <property type="project" value="UniProtKB-KW"/>
</dbReference>
<dbReference type="InterPro" id="IPR003100">
    <property type="entry name" value="PAZ_dom"/>
</dbReference>
<dbReference type="Pfam" id="PF02170">
    <property type="entry name" value="PAZ"/>
    <property type="match status" value="1"/>
</dbReference>
<comment type="subcellular location">
    <subcellularLocation>
        <location evidence="1">Cytoplasm</location>
    </subcellularLocation>
</comment>
<dbReference type="GO" id="GO:0051321">
    <property type="term" value="P:meiotic cell cycle"/>
    <property type="evidence" value="ECO:0007669"/>
    <property type="project" value="UniProtKB-KW"/>
</dbReference>
<dbReference type="FunFam" id="3.30.420.10:FF:000014">
    <property type="entry name" value="Piwi-like RNA-mediated gene silencing 1"/>
    <property type="match status" value="1"/>
</dbReference>
<evidence type="ECO:0000256" key="3">
    <source>
        <dbReference type="ARBA" id="ARBA00022490"/>
    </source>
</evidence>
<dbReference type="AlphaFoldDB" id="A0AA35P2P5"/>
<dbReference type="SMART" id="SM00949">
    <property type="entry name" value="PAZ"/>
    <property type="match status" value="1"/>
</dbReference>
<dbReference type="SUPFAM" id="SSF101690">
    <property type="entry name" value="PAZ domain"/>
    <property type="match status" value="1"/>
</dbReference>
<dbReference type="PANTHER" id="PTHR22891">
    <property type="entry name" value="EUKARYOTIC TRANSLATION INITIATION FACTOR 2C"/>
    <property type="match status" value="1"/>
</dbReference>
<feature type="region of interest" description="Disordered" evidence="10">
    <location>
        <begin position="73"/>
        <end position="93"/>
    </location>
</feature>
<accession>A0AA35P2P5</accession>
<evidence type="ECO:0000256" key="10">
    <source>
        <dbReference type="SAM" id="MobiDB-lite"/>
    </source>
</evidence>
<dbReference type="InterPro" id="IPR036397">
    <property type="entry name" value="RNaseH_sf"/>
</dbReference>
<keyword evidence="3" id="KW-0963">Cytoplasm</keyword>
<dbReference type="PROSITE" id="PS50822">
    <property type="entry name" value="PIWI"/>
    <property type="match status" value="1"/>
</dbReference>
<dbReference type="InterPro" id="IPR036085">
    <property type="entry name" value="PAZ_dom_sf"/>
</dbReference>
<reference evidence="13" key="1">
    <citation type="submission" date="2022-12" db="EMBL/GenBank/DDBJ databases">
        <authorList>
            <person name="Alioto T."/>
            <person name="Alioto T."/>
            <person name="Gomez Garrido J."/>
        </authorList>
    </citation>
    <scope>NUCLEOTIDE SEQUENCE</scope>
</reference>
<name>A0AA35P2P5_9SAUR</name>
<evidence type="ECO:0000313" key="13">
    <source>
        <dbReference type="EMBL" id="CAI5773366.1"/>
    </source>
</evidence>
<dbReference type="FunFam" id="2.170.260.10:FF:000003">
    <property type="entry name" value="Piwi-like RNA-mediated gene silencing 2"/>
    <property type="match status" value="1"/>
</dbReference>
<dbReference type="Proteomes" id="UP001178461">
    <property type="component" value="Chromosome 4"/>
</dbReference>
<dbReference type="GO" id="GO:0031047">
    <property type="term" value="P:regulatory ncRNA-mediated gene silencing"/>
    <property type="evidence" value="ECO:0007669"/>
    <property type="project" value="UniProtKB-KW"/>
</dbReference>
<keyword evidence="6" id="KW-0694">RNA-binding</keyword>
<evidence type="ECO:0000313" key="14">
    <source>
        <dbReference type="Proteomes" id="UP001178461"/>
    </source>
</evidence>
<dbReference type="Pfam" id="PF02171">
    <property type="entry name" value="Piwi"/>
    <property type="match status" value="1"/>
</dbReference>
<evidence type="ECO:0000256" key="9">
    <source>
        <dbReference type="ARBA" id="ARBA00038291"/>
    </source>
</evidence>
<dbReference type="SMART" id="SM00950">
    <property type="entry name" value="Piwi"/>
    <property type="match status" value="1"/>
</dbReference>
<dbReference type="CDD" id="cd04658">
    <property type="entry name" value="Piwi_piwi-like_Euk"/>
    <property type="match status" value="1"/>
</dbReference>
<dbReference type="EMBL" id="OX395129">
    <property type="protein sequence ID" value="CAI5773366.1"/>
    <property type="molecule type" value="Genomic_DNA"/>
</dbReference>
<evidence type="ECO:0000259" key="11">
    <source>
        <dbReference type="PROSITE" id="PS50821"/>
    </source>
</evidence>
<protein>
    <submittedName>
        <fullName evidence="13">4 isoform X1</fullName>
    </submittedName>
</protein>
<dbReference type="Gene3D" id="2.170.260.10">
    <property type="entry name" value="paz domain"/>
    <property type="match status" value="1"/>
</dbReference>
<sequence>MEEVYCTTACLLLQICGAVSSYRKDLESASARREGRREEALSSRCQVSSPPGQLKSAVMTGRARVKARGQILSEEEPTFGQPGSLQPSCSGSGDSFALQKENYNTSSGNSPPKYGFSVGSSGYKVMDRGGRIRCNFQDMGVNTRETIKHVKDSKTGSSGIPVKLVTNLFSLGLPREWQLYQYHVEFMPELVSRRLRTALLYSHPEFQGKTKVFDGASLFLTEKLENKVTELSCVTRRDETVKMTITLTHQLLPSNPVCIQFLNIVFKKVLKKLSMHQIGRNFYSPSDPVEIPQHKLTLWPGFAVTIGQFEEKVMLCADVSHKVLRNENVLEFMMNLYGSVDNSRFAETCEKELVGLIVLTRYNNKTYRIDDIEWTVKPTDVFQKSDGTQISYVDYYKQQYDAVLTDLNQPMLVSQLKSKSRSTVGPRVAHLIPELCYLTGLSNRATSDFRLMKDLAQETHLAPDRRHQRLSRLADNIQRNKDARLELESWGLKLGCQASLTGRVVTSEKILMQNEVCMPMNANDWFRDMRNMKMIGVAHLQSWILLCSSRNSELAHSLMNCLRRVGGPMGFHIEYPKVIPVQENPSAFIRALQQYVNPELQLVLCVLPSNKKDCYDAVKKFLSLERPIPSQCVLARTLSKQGMMMSVATKIAMQITCKLGGSPWAVEIPLKSVMVVGIDINKDALTKGSSVIGFVTSSNLQLTRWYSRCMLQNSGSNIADCLKVCMKDALSNWQTCNGQLPARIIVYRDGVGDGQLKMVVDFEVPQILSALDESSGGCRRAKLSLIVVRKKCLQRFFIETNRSLQNPPVGTIIDTEATRPEWYDFFLISQLARQGTVNPTYYNVVYDENGFKPDHMQRFTYKMCHLYYNWPGLIRVPAPCQYASKLTFLVGQSIHREPNLALADKLFYL</sequence>
<evidence type="ECO:0000256" key="4">
    <source>
        <dbReference type="ARBA" id="ARBA00022782"/>
    </source>
</evidence>
<dbReference type="GO" id="GO:0005737">
    <property type="term" value="C:cytoplasm"/>
    <property type="evidence" value="ECO:0007669"/>
    <property type="project" value="UniProtKB-SubCell"/>
</dbReference>
<organism evidence="13 14">
    <name type="scientific">Podarcis lilfordi</name>
    <name type="common">Lilford's wall lizard</name>
    <dbReference type="NCBI Taxonomy" id="74358"/>
    <lineage>
        <taxon>Eukaryota</taxon>
        <taxon>Metazoa</taxon>
        <taxon>Chordata</taxon>
        <taxon>Craniata</taxon>
        <taxon>Vertebrata</taxon>
        <taxon>Euteleostomi</taxon>
        <taxon>Lepidosauria</taxon>
        <taxon>Squamata</taxon>
        <taxon>Bifurcata</taxon>
        <taxon>Unidentata</taxon>
        <taxon>Episquamata</taxon>
        <taxon>Laterata</taxon>
        <taxon>Lacertibaenia</taxon>
        <taxon>Lacertidae</taxon>
        <taxon>Podarcis</taxon>
    </lineage>
</organism>
<evidence type="ECO:0000256" key="6">
    <source>
        <dbReference type="ARBA" id="ARBA00022884"/>
    </source>
</evidence>
<dbReference type="SUPFAM" id="SSF53098">
    <property type="entry name" value="Ribonuclease H-like"/>
    <property type="match status" value="1"/>
</dbReference>
<dbReference type="InterPro" id="IPR012337">
    <property type="entry name" value="RNaseH-like_sf"/>
</dbReference>
<evidence type="ECO:0000256" key="5">
    <source>
        <dbReference type="ARBA" id="ARBA00022845"/>
    </source>
</evidence>
<dbReference type="PROSITE" id="PS50821">
    <property type="entry name" value="PAZ"/>
    <property type="match status" value="1"/>
</dbReference>
<evidence type="ECO:0000256" key="1">
    <source>
        <dbReference type="ARBA" id="ARBA00004496"/>
    </source>
</evidence>
<dbReference type="GO" id="GO:0003723">
    <property type="term" value="F:RNA binding"/>
    <property type="evidence" value="ECO:0007669"/>
    <property type="project" value="UniProtKB-KW"/>
</dbReference>
<feature type="region of interest" description="Disordered" evidence="10">
    <location>
        <begin position="30"/>
        <end position="53"/>
    </location>
</feature>
<dbReference type="Gene3D" id="3.30.420.10">
    <property type="entry name" value="Ribonuclease H-like superfamily/Ribonuclease H"/>
    <property type="match status" value="1"/>
</dbReference>
<dbReference type="Pfam" id="PF23278">
    <property type="entry name" value="Piwi_N"/>
    <property type="match status" value="1"/>
</dbReference>
<evidence type="ECO:0000259" key="12">
    <source>
        <dbReference type="PROSITE" id="PS50822"/>
    </source>
</evidence>
<gene>
    <name evidence="13" type="ORF">PODLI_1B037995</name>
</gene>
<evidence type="ECO:0000256" key="2">
    <source>
        <dbReference type="ARBA" id="ARBA00022473"/>
    </source>
</evidence>
<comment type="similarity">
    <text evidence="9">Belongs to the argonaute family. Piwi subfamily.</text>
</comment>
<dbReference type="InterPro" id="IPR003165">
    <property type="entry name" value="Piwi"/>
</dbReference>
<dbReference type="Gene3D" id="3.40.50.2300">
    <property type="match status" value="1"/>
</dbReference>
<feature type="domain" description="Piwi" evidence="12">
    <location>
        <begin position="602"/>
        <end position="895"/>
    </location>
</feature>
<keyword evidence="7" id="KW-0943">RNA-mediated gene silencing</keyword>
<keyword evidence="8" id="KW-0469">Meiosis</keyword>